<gene>
    <name evidence="1" type="ORF">NQ314_014108</name>
</gene>
<dbReference type="Proteomes" id="UP001162156">
    <property type="component" value="Unassembled WGS sequence"/>
</dbReference>
<organism evidence="1 2">
    <name type="scientific">Rhamnusium bicolor</name>
    <dbReference type="NCBI Taxonomy" id="1586634"/>
    <lineage>
        <taxon>Eukaryota</taxon>
        <taxon>Metazoa</taxon>
        <taxon>Ecdysozoa</taxon>
        <taxon>Arthropoda</taxon>
        <taxon>Hexapoda</taxon>
        <taxon>Insecta</taxon>
        <taxon>Pterygota</taxon>
        <taxon>Neoptera</taxon>
        <taxon>Endopterygota</taxon>
        <taxon>Coleoptera</taxon>
        <taxon>Polyphaga</taxon>
        <taxon>Cucujiformia</taxon>
        <taxon>Chrysomeloidea</taxon>
        <taxon>Cerambycidae</taxon>
        <taxon>Lepturinae</taxon>
        <taxon>Rhagiini</taxon>
        <taxon>Rhamnusium</taxon>
    </lineage>
</organism>
<dbReference type="AlphaFoldDB" id="A0AAV8X2U7"/>
<name>A0AAV8X2U7_9CUCU</name>
<evidence type="ECO:0000313" key="2">
    <source>
        <dbReference type="Proteomes" id="UP001162156"/>
    </source>
</evidence>
<keyword evidence="2" id="KW-1185">Reference proteome</keyword>
<sequence length="83" mass="10043">MSQKFYYLRSTLNKEVLEVIKNLEITGDNYEVTSKLLQERYENKGLLFHNHIKAIVEYPNVQYESFKELRALYDTFKRHLRAL</sequence>
<reference evidence="1" key="1">
    <citation type="journal article" date="2023" name="Insect Mol. Biol.">
        <title>Genome sequencing provides insights into the evolution of gene families encoding plant cell wall-degrading enzymes in longhorned beetles.</title>
        <authorList>
            <person name="Shin N.R."/>
            <person name="Okamura Y."/>
            <person name="Kirsch R."/>
            <person name="Pauchet Y."/>
        </authorList>
    </citation>
    <scope>NUCLEOTIDE SEQUENCE</scope>
    <source>
        <strain evidence="1">RBIC_L_NR</strain>
    </source>
</reference>
<dbReference type="InterPro" id="IPR005312">
    <property type="entry name" value="DUF1759"/>
</dbReference>
<proteinExistence type="predicted"/>
<accession>A0AAV8X2U7</accession>
<evidence type="ECO:0000313" key="1">
    <source>
        <dbReference type="EMBL" id="KAJ8933280.1"/>
    </source>
</evidence>
<dbReference type="EMBL" id="JANEYF010003884">
    <property type="protein sequence ID" value="KAJ8933280.1"/>
    <property type="molecule type" value="Genomic_DNA"/>
</dbReference>
<protein>
    <submittedName>
        <fullName evidence="1">Uncharacterized protein</fullName>
    </submittedName>
</protein>
<dbReference type="Pfam" id="PF03564">
    <property type="entry name" value="DUF1759"/>
    <property type="match status" value="1"/>
</dbReference>
<comment type="caution">
    <text evidence="1">The sequence shown here is derived from an EMBL/GenBank/DDBJ whole genome shotgun (WGS) entry which is preliminary data.</text>
</comment>